<evidence type="ECO:0000256" key="1">
    <source>
        <dbReference type="ARBA" id="ARBA00004826"/>
    </source>
</evidence>
<keyword evidence="13" id="KW-1185">Reference proteome</keyword>
<evidence type="ECO:0000256" key="2">
    <source>
        <dbReference type="ARBA" id="ARBA00007579"/>
    </source>
</evidence>
<name>A0ABQ5NEA9_9MICO</name>
<feature type="active site" evidence="10">
    <location>
        <position position="150"/>
    </location>
</feature>
<dbReference type="CDD" id="cd02885">
    <property type="entry name" value="NUDIX_IPP_Isomerase"/>
    <property type="match status" value="1"/>
</dbReference>
<evidence type="ECO:0000256" key="4">
    <source>
        <dbReference type="ARBA" id="ARBA00022490"/>
    </source>
</evidence>
<evidence type="ECO:0000256" key="8">
    <source>
        <dbReference type="ARBA" id="ARBA00023229"/>
    </source>
</evidence>
<comment type="similarity">
    <text evidence="2 10">Belongs to the IPP isomerase type 1 family.</text>
</comment>
<keyword evidence="9 10" id="KW-0413">Isomerase</keyword>
<dbReference type="Gene3D" id="3.90.79.10">
    <property type="entry name" value="Nucleoside Triphosphate Pyrophosphohydrolase"/>
    <property type="match status" value="1"/>
</dbReference>
<keyword evidence="8 10" id="KW-0414">Isoprene biosynthesis</keyword>
<feature type="binding site" evidence="10">
    <location>
        <position position="66"/>
    </location>
    <ligand>
        <name>Mn(2+)</name>
        <dbReference type="ChEBI" id="CHEBI:29035"/>
    </ligand>
</feature>
<evidence type="ECO:0000256" key="7">
    <source>
        <dbReference type="ARBA" id="ARBA00023211"/>
    </source>
</evidence>
<comment type="catalytic activity">
    <reaction evidence="10">
        <text>isopentenyl diphosphate = dimethylallyl diphosphate</text>
        <dbReference type="Rhea" id="RHEA:23284"/>
        <dbReference type="ChEBI" id="CHEBI:57623"/>
        <dbReference type="ChEBI" id="CHEBI:128769"/>
        <dbReference type="EC" id="5.3.3.2"/>
    </reaction>
</comment>
<dbReference type="SUPFAM" id="SSF55811">
    <property type="entry name" value="Nudix"/>
    <property type="match status" value="1"/>
</dbReference>
<dbReference type="InterPro" id="IPR015797">
    <property type="entry name" value="NUDIX_hydrolase-like_dom_sf"/>
</dbReference>
<dbReference type="NCBIfam" id="TIGR02150">
    <property type="entry name" value="IPP_isom_1"/>
    <property type="match status" value="1"/>
</dbReference>
<dbReference type="InterPro" id="IPR000086">
    <property type="entry name" value="NUDIX_hydrolase_dom"/>
</dbReference>
<evidence type="ECO:0000313" key="12">
    <source>
        <dbReference type="EMBL" id="GLC84014.1"/>
    </source>
</evidence>
<dbReference type="PANTHER" id="PTHR10885">
    <property type="entry name" value="ISOPENTENYL-DIPHOSPHATE DELTA-ISOMERASE"/>
    <property type="match status" value="1"/>
</dbReference>
<dbReference type="Proteomes" id="UP001165068">
    <property type="component" value="Unassembled WGS sequence"/>
</dbReference>
<keyword evidence="4 10" id="KW-0963">Cytoplasm</keyword>
<keyword evidence="7 10" id="KW-0464">Manganese</keyword>
<proteinExistence type="inferred from homology"/>
<protein>
    <recommendedName>
        <fullName evidence="3 10">Isopentenyl-diphosphate Delta-isomerase</fullName>
        <shortName evidence="10">IPP isomerase</shortName>
        <ecNumber evidence="3 10">5.3.3.2</ecNumber>
    </recommendedName>
    <alternativeName>
        <fullName evidence="10">IPP:DMAPP isomerase</fullName>
    </alternativeName>
    <alternativeName>
        <fullName evidence="10">Isopentenyl pyrophosphate isomerase</fullName>
    </alternativeName>
</protein>
<comment type="caution">
    <text evidence="12">The sequence shown here is derived from an EMBL/GenBank/DDBJ whole genome shotgun (WGS) entry which is preliminary data.</text>
</comment>
<feature type="binding site" evidence="10">
    <location>
        <position position="150"/>
    </location>
    <ligand>
        <name>Mn(2+)</name>
        <dbReference type="ChEBI" id="CHEBI:29035"/>
    </ligand>
</feature>
<dbReference type="EMBL" id="BRZC01000003">
    <property type="protein sequence ID" value="GLC84014.1"/>
    <property type="molecule type" value="Genomic_DNA"/>
</dbReference>
<accession>A0ABQ5NEA9</accession>
<evidence type="ECO:0000256" key="10">
    <source>
        <dbReference type="HAMAP-Rule" id="MF_00202"/>
    </source>
</evidence>
<feature type="domain" description="Nudix hydrolase" evidence="11">
    <location>
        <begin position="64"/>
        <end position="198"/>
    </location>
</feature>
<evidence type="ECO:0000256" key="5">
    <source>
        <dbReference type="ARBA" id="ARBA00022723"/>
    </source>
</evidence>
<dbReference type="InterPro" id="IPR011876">
    <property type="entry name" value="IsopentenylPP_isomerase_typ1"/>
</dbReference>
<dbReference type="EC" id="5.3.3.2" evidence="3 10"/>
<evidence type="ECO:0000313" key="13">
    <source>
        <dbReference type="Proteomes" id="UP001165068"/>
    </source>
</evidence>
<comment type="cofactor">
    <cofactor evidence="10">
        <name>Mg(2+)</name>
        <dbReference type="ChEBI" id="CHEBI:18420"/>
    </cofactor>
    <text evidence="10">Binds 1 Mg(2+) ion per subunit. The magnesium ion binds only when substrate is bound.</text>
</comment>
<comment type="subcellular location">
    <subcellularLocation>
        <location evidence="10">Cytoplasm</location>
    </subcellularLocation>
</comment>
<dbReference type="HAMAP" id="MF_00202">
    <property type="entry name" value="Idi"/>
    <property type="match status" value="1"/>
</dbReference>
<gene>
    <name evidence="10" type="primary">idi</name>
    <name evidence="12" type="ORF">MIAR_06020</name>
</gene>
<dbReference type="PROSITE" id="PS51462">
    <property type="entry name" value="NUDIX"/>
    <property type="match status" value="1"/>
</dbReference>
<evidence type="ECO:0000256" key="9">
    <source>
        <dbReference type="ARBA" id="ARBA00023235"/>
    </source>
</evidence>
<dbReference type="NCBIfam" id="NF002995">
    <property type="entry name" value="PRK03759.1"/>
    <property type="match status" value="1"/>
</dbReference>
<feature type="binding site" evidence="10">
    <location>
        <position position="59"/>
    </location>
    <ligand>
        <name>Mn(2+)</name>
        <dbReference type="ChEBI" id="CHEBI:29035"/>
    </ligand>
</feature>
<dbReference type="InterPro" id="IPR056375">
    <property type="entry name" value="Idi_bact"/>
</dbReference>
<feature type="binding site" evidence="10">
    <location>
        <position position="121"/>
    </location>
    <ligand>
        <name>Mg(2+)</name>
        <dbReference type="ChEBI" id="CHEBI:18420"/>
    </ligand>
</feature>
<evidence type="ECO:0000256" key="6">
    <source>
        <dbReference type="ARBA" id="ARBA00022842"/>
    </source>
</evidence>
<feature type="active site" evidence="10">
    <location>
        <position position="101"/>
    </location>
</feature>
<dbReference type="Pfam" id="PF00293">
    <property type="entry name" value="NUDIX"/>
    <property type="match status" value="1"/>
</dbReference>
<feature type="binding site" evidence="10">
    <location>
        <position position="103"/>
    </location>
    <ligand>
        <name>Mn(2+)</name>
        <dbReference type="ChEBI" id="CHEBI:29035"/>
    </ligand>
</feature>
<evidence type="ECO:0000259" key="11">
    <source>
        <dbReference type="PROSITE" id="PS51462"/>
    </source>
</evidence>
<keyword evidence="5 10" id="KW-0479">Metal-binding</keyword>
<comment type="cofactor">
    <cofactor evidence="10">
        <name>Mn(2+)</name>
        <dbReference type="ChEBI" id="CHEBI:29035"/>
    </cofactor>
    <text evidence="10">Binds 1 Mn(2+) ion per subunit.</text>
</comment>
<comment type="pathway">
    <text evidence="1 10">Isoprenoid biosynthesis; dimethylallyl diphosphate biosynthesis; dimethylallyl diphosphate from isopentenyl diphosphate: step 1/1.</text>
</comment>
<keyword evidence="6 10" id="KW-0460">Magnesium</keyword>
<feature type="binding site" evidence="10">
    <location>
        <position position="148"/>
    </location>
    <ligand>
        <name>Mn(2+)</name>
        <dbReference type="ChEBI" id="CHEBI:29035"/>
    </ligand>
</feature>
<organism evidence="12 13">
    <name type="scientific">Microbacterium arabinogalactanolyticum</name>
    <dbReference type="NCBI Taxonomy" id="69365"/>
    <lineage>
        <taxon>Bacteria</taxon>
        <taxon>Bacillati</taxon>
        <taxon>Actinomycetota</taxon>
        <taxon>Actinomycetes</taxon>
        <taxon>Micrococcales</taxon>
        <taxon>Microbacteriaceae</taxon>
        <taxon>Microbacterium</taxon>
    </lineage>
</organism>
<evidence type="ECO:0000256" key="3">
    <source>
        <dbReference type="ARBA" id="ARBA00012057"/>
    </source>
</evidence>
<comment type="function">
    <text evidence="10">Catalyzes the 1,3-allylic rearrangement of the homoallylic substrate isopentenyl (IPP) to its highly electrophilic allylic isomer, dimethylallyl diphosphate (DMAPP).</text>
</comment>
<reference evidence="12" key="1">
    <citation type="submission" date="2022-08" db="EMBL/GenBank/DDBJ databases">
        <title>Draft genome sequence of Microbacterium arabinogalactanolyticum JCM 9171.</title>
        <authorList>
            <person name="Fujita K."/>
            <person name="Ishiwata A."/>
            <person name="Fushinobu S."/>
        </authorList>
    </citation>
    <scope>NUCLEOTIDE SEQUENCE</scope>
    <source>
        <strain evidence="12">JCM 9171</strain>
    </source>
</reference>
<dbReference type="PANTHER" id="PTHR10885:SF0">
    <property type="entry name" value="ISOPENTENYL-DIPHOSPHATE DELTA-ISOMERASE"/>
    <property type="match status" value="1"/>
</dbReference>
<sequence>MSAILCDSIPARASIHSSCYARHNSFLANEMDGDEVEEMVVLVDEGGAPIGEMPKRSVHGTSTPRHLAFSCHLVDRRGRLLVTRRALVKATWPGVWTNALCGHPLPGEAMEDAVRRRAWFELGAEIRAVTCILPDFGYTARDASGIQENEHCPVFIAEVVSPLVPHPDEVDEVEWTTVGKLSAATSAAPWAFSPWLVAHLPALAPHLLEATARHHA</sequence>